<feature type="compositionally biased region" description="Low complexity" evidence="2">
    <location>
        <begin position="17"/>
        <end position="27"/>
    </location>
</feature>
<keyword evidence="1" id="KW-0175">Coiled coil</keyword>
<evidence type="ECO:0000313" key="3">
    <source>
        <dbReference type="EMBL" id="RUP43872.1"/>
    </source>
</evidence>
<feature type="coiled-coil region" evidence="1">
    <location>
        <begin position="88"/>
        <end position="129"/>
    </location>
</feature>
<feature type="coiled-coil region" evidence="1">
    <location>
        <begin position="342"/>
        <end position="393"/>
    </location>
</feature>
<keyword evidence="4" id="KW-1185">Reference proteome</keyword>
<feature type="coiled-coil region" evidence="1">
    <location>
        <begin position="279"/>
        <end position="316"/>
    </location>
</feature>
<gene>
    <name evidence="3" type="ORF">BC936DRAFT_136609</name>
</gene>
<sequence length="426" mass="47834">MYISDTSSVCNPPPHTPATADTTRTNPSSHDELHTAVPTPPGFMTIQQHLEMVTGLQSEFIQMQRLLVAEQAGRIRLMENFKETSEEVEALGRTIDEKAARMAKMEAKLADKNSEIERLRKAVLDIEAACEMRIREAITGAEAIHALAVTELEVRVMSLEVSLVDKDAEAERSNARWEVEINELLVDKDAETERTNARWEVEIDGLRKEVAVKEVEIVQLREEIAVKEEEAVVQRRALLVLEQNVWTDELDKAVEERALEEQGTIAATEKLEMLYRQKVAEAEDLSEAVKKHAAEAQRLQEELEVTAAHAAEARSLREELVVMDEYVRTVTEKLEDAAAERAAEHAEDVRQLQLAIAEAEQHARAVADLKVHNAQLEEHNETLEASLRRCADEADLKTNFGLTTTAQSSIFDLRAAMARFGTAWDD</sequence>
<feature type="coiled-coil region" evidence="1">
    <location>
        <begin position="196"/>
        <end position="237"/>
    </location>
</feature>
<comment type="caution">
    <text evidence="3">The sequence shown here is derived from an EMBL/GenBank/DDBJ whole genome shotgun (WGS) entry which is preliminary data.</text>
</comment>
<dbReference type="EMBL" id="RBNI01010135">
    <property type="protein sequence ID" value="RUP43872.1"/>
    <property type="molecule type" value="Genomic_DNA"/>
</dbReference>
<protein>
    <submittedName>
        <fullName evidence="3">Uncharacterized protein</fullName>
    </submittedName>
</protein>
<accession>A0A433CZ47</accession>
<evidence type="ECO:0000256" key="2">
    <source>
        <dbReference type="SAM" id="MobiDB-lite"/>
    </source>
</evidence>
<evidence type="ECO:0000313" key="4">
    <source>
        <dbReference type="Proteomes" id="UP000268093"/>
    </source>
</evidence>
<proteinExistence type="predicted"/>
<reference evidence="3 4" key="1">
    <citation type="journal article" date="2018" name="New Phytol.">
        <title>Phylogenomics of Endogonaceae and evolution of mycorrhizas within Mucoromycota.</title>
        <authorList>
            <person name="Chang Y."/>
            <person name="Desiro A."/>
            <person name="Na H."/>
            <person name="Sandor L."/>
            <person name="Lipzen A."/>
            <person name="Clum A."/>
            <person name="Barry K."/>
            <person name="Grigoriev I.V."/>
            <person name="Martin F.M."/>
            <person name="Stajich J.E."/>
            <person name="Smith M.E."/>
            <person name="Bonito G."/>
            <person name="Spatafora J.W."/>
        </authorList>
    </citation>
    <scope>NUCLEOTIDE SEQUENCE [LARGE SCALE GENOMIC DNA]</scope>
    <source>
        <strain evidence="3 4">GMNB39</strain>
    </source>
</reference>
<name>A0A433CZ47_9FUNG</name>
<dbReference type="Proteomes" id="UP000268093">
    <property type="component" value="Unassembled WGS sequence"/>
</dbReference>
<feature type="compositionally biased region" description="Polar residues" evidence="2">
    <location>
        <begin position="1"/>
        <end position="10"/>
    </location>
</feature>
<organism evidence="3 4">
    <name type="scientific">Jimgerdemannia flammicorona</name>
    <dbReference type="NCBI Taxonomy" id="994334"/>
    <lineage>
        <taxon>Eukaryota</taxon>
        <taxon>Fungi</taxon>
        <taxon>Fungi incertae sedis</taxon>
        <taxon>Mucoromycota</taxon>
        <taxon>Mucoromycotina</taxon>
        <taxon>Endogonomycetes</taxon>
        <taxon>Endogonales</taxon>
        <taxon>Endogonaceae</taxon>
        <taxon>Jimgerdemannia</taxon>
    </lineage>
</organism>
<feature type="region of interest" description="Disordered" evidence="2">
    <location>
        <begin position="1"/>
        <end position="34"/>
    </location>
</feature>
<evidence type="ECO:0000256" key="1">
    <source>
        <dbReference type="SAM" id="Coils"/>
    </source>
</evidence>
<dbReference type="AlphaFoldDB" id="A0A433CZ47"/>